<protein>
    <submittedName>
        <fullName evidence="1">Uncharacterized protein</fullName>
    </submittedName>
</protein>
<comment type="caution">
    <text evidence="1">The sequence shown here is derived from an EMBL/GenBank/DDBJ whole genome shotgun (WGS) entry which is preliminary data.</text>
</comment>
<gene>
    <name evidence="1" type="ORF">G2W53_016651</name>
</gene>
<name>A0A834WJP1_9FABA</name>
<dbReference type="AlphaFoldDB" id="A0A834WJP1"/>
<evidence type="ECO:0000313" key="1">
    <source>
        <dbReference type="EMBL" id="KAF7825487.1"/>
    </source>
</evidence>
<keyword evidence="2" id="KW-1185">Reference proteome</keyword>
<accession>A0A834WJP1</accession>
<proteinExistence type="predicted"/>
<reference evidence="1" key="1">
    <citation type="submission" date="2020-09" db="EMBL/GenBank/DDBJ databases">
        <title>Genome-Enabled Discovery of Anthraquinone Biosynthesis in Senna tora.</title>
        <authorList>
            <person name="Kang S.-H."/>
            <person name="Pandey R.P."/>
            <person name="Lee C.-M."/>
            <person name="Sim J.-S."/>
            <person name="Jeong J.-T."/>
            <person name="Choi B.-S."/>
            <person name="Jung M."/>
            <person name="Ginzburg D."/>
            <person name="Zhao K."/>
            <person name="Won S.Y."/>
            <person name="Oh T.-J."/>
            <person name="Yu Y."/>
            <person name="Kim N.-H."/>
            <person name="Lee O.R."/>
            <person name="Lee T.-H."/>
            <person name="Bashyal P."/>
            <person name="Kim T.-S."/>
            <person name="Lee W.-H."/>
            <person name="Kawkins C."/>
            <person name="Kim C.-K."/>
            <person name="Kim J.S."/>
            <person name="Ahn B.O."/>
            <person name="Rhee S.Y."/>
            <person name="Sohng J.K."/>
        </authorList>
    </citation>
    <scope>NUCLEOTIDE SEQUENCE</scope>
    <source>
        <tissue evidence="1">Leaf</tissue>
    </source>
</reference>
<dbReference type="EMBL" id="JAAIUW010000006">
    <property type="protein sequence ID" value="KAF7825487.1"/>
    <property type="molecule type" value="Genomic_DNA"/>
</dbReference>
<organism evidence="1 2">
    <name type="scientific">Senna tora</name>
    <dbReference type="NCBI Taxonomy" id="362788"/>
    <lineage>
        <taxon>Eukaryota</taxon>
        <taxon>Viridiplantae</taxon>
        <taxon>Streptophyta</taxon>
        <taxon>Embryophyta</taxon>
        <taxon>Tracheophyta</taxon>
        <taxon>Spermatophyta</taxon>
        <taxon>Magnoliopsida</taxon>
        <taxon>eudicotyledons</taxon>
        <taxon>Gunneridae</taxon>
        <taxon>Pentapetalae</taxon>
        <taxon>rosids</taxon>
        <taxon>fabids</taxon>
        <taxon>Fabales</taxon>
        <taxon>Fabaceae</taxon>
        <taxon>Caesalpinioideae</taxon>
        <taxon>Cassia clade</taxon>
        <taxon>Senna</taxon>
    </lineage>
</organism>
<evidence type="ECO:0000313" key="2">
    <source>
        <dbReference type="Proteomes" id="UP000634136"/>
    </source>
</evidence>
<dbReference type="Proteomes" id="UP000634136">
    <property type="component" value="Unassembled WGS sequence"/>
</dbReference>
<sequence>MNTFGIVNDESRSVASSSRTQYAWRCKR</sequence>